<dbReference type="Proteomes" id="UP001279734">
    <property type="component" value="Unassembled WGS sequence"/>
</dbReference>
<organism evidence="2 3">
    <name type="scientific">Nepenthes gracilis</name>
    <name type="common">Slender pitcher plant</name>
    <dbReference type="NCBI Taxonomy" id="150966"/>
    <lineage>
        <taxon>Eukaryota</taxon>
        <taxon>Viridiplantae</taxon>
        <taxon>Streptophyta</taxon>
        <taxon>Embryophyta</taxon>
        <taxon>Tracheophyta</taxon>
        <taxon>Spermatophyta</taxon>
        <taxon>Magnoliopsida</taxon>
        <taxon>eudicotyledons</taxon>
        <taxon>Gunneridae</taxon>
        <taxon>Pentapetalae</taxon>
        <taxon>Caryophyllales</taxon>
        <taxon>Nepenthaceae</taxon>
        <taxon>Nepenthes</taxon>
    </lineage>
</organism>
<evidence type="ECO:0000313" key="3">
    <source>
        <dbReference type="Proteomes" id="UP001279734"/>
    </source>
</evidence>
<reference evidence="2" key="1">
    <citation type="submission" date="2023-05" db="EMBL/GenBank/DDBJ databases">
        <title>Nepenthes gracilis genome sequencing.</title>
        <authorList>
            <person name="Fukushima K."/>
        </authorList>
    </citation>
    <scope>NUCLEOTIDE SEQUENCE</scope>
    <source>
        <strain evidence="2">SING2019-196</strain>
    </source>
</reference>
<protein>
    <submittedName>
        <fullName evidence="2">Uncharacterized protein</fullName>
    </submittedName>
</protein>
<evidence type="ECO:0000313" key="2">
    <source>
        <dbReference type="EMBL" id="GMH20541.1"/>
    </source>
</evidence>
<keyword evidence="3" id="KW-1185">Reference proteome</keyword>
<proteinExistence type="predicted"/>
<feature type="compositionally biased region" description="Basic and acidic residues" evidence="1">
    <location>
        <begin position="8"/>
        <end position="27"/>
    </location>
</feature>
<sequence length="69" mass="7851">MHFSLQDAQRRTITDERRTQWRGESRRKASHSRACVCNQSGFGPNPSNPTKVGLSRGNKLLDLLVEEII</sequence>
<evidence type="ECO:0000256" key="1">
    <source>
        <dbReference type="SAM" id="MobiDB-lite"/>
    </source>
</evidence>
<accession>A0AAD3T2G8</accession>
<feature type="region of interest" description="Disordered" evidence="1">
    <location>
        <begin position="1"/>
        <end position="32"/>
    </location>
</feature>
<comment type="caution">
    <text evidence="2">The sequence shown here is derived from an EMBL/GenBank/DDBJ whole genome shotgun (WGS) entry which is preliminary data.</text>
</comment>
<gene>
    <name evidence="2" type="ORF">Nepgr_022382</name>
</gene>
<dbReference type="AlphaFoldDB" id="A0AAD3T2G8"/>
<dbReference type="EMBL" id="BSYO01000022">
    <property type="protein sequence ID" value="GMH20541.1"/>
    <property type="molecule type" value="Genomic_DNA"/>
</dbReference>
<name>A0AAD3T2G8_NEPGR</name>